<evidence type="ECO:0000313" key="2">
    <source>
        <dbReference type="EMBL" id="STX28484.1"/>
    </source>
</evidence>
<sequence length="802" mass="91796">MKFSLQYKNKVVITLEIGEFSQAMNIPLLTRSNILTIKFPGKTNWYNSEIGTEIHNKLEEILKQNGVVSKANFAGVPYFKVSEHKGTTNFSSSSQEVVLHMMIAVWKFMQENSNDITLLERDYYNSDYTRLYETNRIDRNQFNDYVNTAFASLTAPRRNLITAYEQYQESILTLQGELNKFKSNLTGISSKYKNTGYLKQITSDFAAQINNVFKDKICLTPLVKHEVAKVISETYQKAVVAHKKNSFFGRIGWSSSDFATDLSKAFKKFLLADGVDSQMIAAVKASNPIEICYHTAEYYFNLVKSKPRELTNFHMQAARYLKLAVDLDNGSHVASFMEKIDRRFIAESAKISEHIALHVIRTPKLRKDLTPYQLGDIIYSTNWSEEKANEVIHIIAGPPPLIDTFSQLERLCGSFSSANLTILTKPSLLELQKVGYTHIGYVLRGAYGALIKNIDSCETVSAELIDFIDIAKESDNAVKEYNSHYTGLYELSEKYATVLKKLEEKALEGHTDFQVLVGQLYRSSNPFTPKNTEKACEFLLMAVFNNEERALQELLEMDAAESDDSIKYSLGKIYLDRLDFDKAFDYFSQVTSASKHYDEAMFECGNIKYCISKDKAEAYSLFAKINPDKKYHLSVLLESCRDRVGSNPSITDIYAVQKRQTIDSVIVSGQEFPKDVRTAQVLFGNSENNKVSLEQLEKVWGEYQKIKKSIFKRKTSSETLAVYNQAKSPIYNDIGRYRILCEYALDKKNQHREFYKLLIKTFGQDFFQERSNNSSLMFQTPLNTFKGKDRDSSQEYRSIPRV</sequence>
<evidence type="ECO:0008006" key="4">
    <source>
        <dbReference type="Google" id="ProtNLM"/>
    </source>
</evidence>
<accession>A0A378I7W0</accession>
<dbReference type="EMBL" id="UGNV01000001">
    <property type="protein sequence ID" value="STX28484.1"/>
    <property type="molecule type" value="Genomic_DNA"/>
</dbReference>
<evidence type="ECO:0000313" key="3">
    <source>
        <dbReference type="Proteomes" id="UP000254968"/>
    </source>
</evidence>
<dbReference type="SUPFAM" id="SSF81901">
    <property type="entry name" value="HCP-like"/>
    <property type="match status" value="1"/>
</dbReference>
<dbReference type="AlphaFoldDB" id="A0A378I7W0"/>
<evidence type="ECO:0000256" key="1">
    <source>
        <dbReference type="PROSITE-ProRule" id="PRU00339"/>
    </source>
</evidence>
<dbReference type="InterPro" id="IPR019734">
    <property type="entry name" value="TPR_rpt"/>
</dbReference>
<keyword evidence="3" id="KW-1185">Reference proteome</keyword>
<organism evidence="2 3">
    <name type="scientific">Legionella beliardensis</name>
    <dbReference type="NCBI Taxonomy" id="91822"/>
    <lineage>
        <taxon>Bacteria</taxon>
        <taxon>Pseudomonadati</taxon>
        <taxon>Pseudomonadota</taxon>
        <taxon>Gammaproteobacteria</taxon>
        <taxon>Legionellales</taxon>
        <taxon>Legionellaceae</taxon>
        <taxon>Legionella</taxon>
    </lineage>
</organism>
<dbReference type="RefSeq" id="WP_115302225.1">
    <property type="nucleotide sequence ID" value="NZ_CAAAHO010000001.1"/>
</dbReference>
<feature type="repeat" description="TPR" evidence="1">
    <location>
        <begin position="564"/>
        <end position="597"/>
    </location>
</feature>
<dbReference type="PROSITE" id="PS50005">
    <property type="entry name" value="TPR"/>
    <property type="match status" value="1"/>
</dbReference>
<proteinExistence type="predicted"/>
<dbReference type="InterPro" id="IPR011990">
    <property type="entry name" value="TPR-like_helical_dom_sf"/>
</dbReference>
<protein>
    <recommendedName>
        <fullName evidence="4">Tetratricopeptide repeat protein</fullName>
    </recommendedName>
</protein>
<keyword evidence="1" id="KW-0802">TPR repeat</keyword>
<dbReference type="Proteomes" id="UP000254968">
    <property type="component" value="Unassembled WGS sequence"/>
</dbReference>
<dbReference type="Gene3D" id="1.25.40.10">
    <property type="entry name" value="Tetratricopeptide repeat domain"/>
    <property type="match status" value="1"/>
</dbReference>
<name>A0A378I7W0_9GAMM</name>
<gene>
    <name evidence="2" type="ORF">NCTC13315_01014</name>
</gene>
<reference evidence="2 3" key="1">
    <citation type="submission" date="2018-06" db="EMBL/GenBank/DDBJ databases">
        <authorList>
            <consortium name="Pathogen Informatics"/>
            <person name="Doyle S."/>
        </authorList>
    </citation>
    <scope>NUCLEOTIDE SEQUENCE [LARGE SCALE GENOMIC DNA]</scope>
    <source>
        <strain evidence="2 3">NCTC13315</strain>
    </source>
</reference>